<dbReference type="GeneTree" id="ENSGT00990000205673"/>
<dbReference type="GO" id="GO:0042130">
    <property type="term" value="P:negative regulation of T cell proliferation"/>
    <property type="evidence" value="ECO:0007669"/>
    <property type="project" value="TreeGrafter"/>
</dbReference>
<dbReference type="Gene3D" id="2.60.40.10">
    <property type="entry name" value="Immunoglobulins"/>
    <property type="match status" value="1"/>
</dbReference>
<organism evidence="12 13">
    <name type="scientific">Myripristis murdjan</name>
    <name type="common">pinecone soldierfish</name>
    <dbReference type="NCBI Taxonomy" id="586833"/>
    <lineage>
        <taxon>Eukaryota</taxon>
        <taxon>Metazoa</taxon>
        <taxon>Chordata</taxon>
        <taxon>Craniata</taxon>
        <taxon>Vertebrata</taxon>
        <taxon>Euteleostomi</taxon>
        <taxon>Actinopterygii</taxon>
        <taxon>Neopterygii</taxon>
        <taxon>Teleostei</taxon>
        <taxon>Neoteleostei</taxon>
        <taxon>Acanthomorphata</taxon>
        <taxon>Holocentriformes</taxon>
        <taxon>Holocentridae</taxon>
        <taxon>Myripristis</taxon>
    </lineage>
</organism>
<dbReference type="GO" id="GO:0007166">
    <property type="term" value="P:cell surface receptor signaling pathway"/>
    <property type="evidence" value="ECO:0007669"/>
    <property type="project" value="TreeGrafter"/>
</dbReference>
<keyword evidence="10" id="KW-0393">Immunoglobulin domain</keyword>
<dbReference type="InterPro" id="IPR036179">
    <property type="entry name" value="Ig-like_dom_sf"/>
</dbReference>
<keyword evidence="7" id="KW-1015">Disulfide bond</keyword>
<evidence type="ECO:0000259" key="11">
    <source>
        <dbReference type="PROSITE" id="PS50835"/>
    </source>
</evidence>
<sequence length="300" mass="33467">MWTLTSRDSGFAEACQVKTVSPLRTLLSGSSLHCDVPVKQTCDRIWLLLVFVTAASCQQSVSSVVGQHVLLPCAYEPADKLPPRVNVFWRWGDDVNVYNIVQNVQHLQNQAPRFRNRVSSFPELYRTGNFSLLLQKVTLNDSGSYSCHVPAENFRQNVQLDVQLTGEENKTTGGGAAGNRIGNKSGSIGIRLNHLTLLVFLLLERSNRSEGLQEPMRSFWQSNTSLCISLGLNALLLLGLLFSVCGQVIGCHHHGNNISAVTPEAAEMQNGPQYEEIYLTKMMYGRRNLFEPEDTHLRLH</sequence>
<accession>A0A667YDI2</accession>
<dbReference type="InterPro" id="IPR013783">
    <property type="entry name" value="Ig-like_fold"/>
</dbReference>
<proteinExistence type="predicted"/>
<evidence type="ECO:0000256" key="2">
    <source>
        <dbReference type="ARBA" id="ARBA00022475"/>
    </source>
</evidence>
<keyword evidence="2" id="KW-1003">Cell membrane</keyword>
<dbReference type="InterPro" id="IPR007110">
    <property type="entry name" value="Ig-like_dom"/>
</dbReference>
<keyword evidence="3" id="KW-0812">Transmembrane</keyword>
<comment type="subcellular location">
    <subcellularLocation>
        <location evidence="1">Cell membrane</location>
        <topology evidence="1">Single-pass type I membrane protein</topology>
    </subcellularLocation>
</comment>
<dbReference type="GO" id="GO:0042102">
    <property type="term" value="P:positive regulation of T cell proliferation"/>
    <property type="evidence" value="ECO:0007669"/>
    <property type="project" value="TreeGrafter"/>
</dbReference>
<keyword evidence="13" id="KW-1185">Reference proteome</keyword>
<reference evidence="12" key="2">
    <citation type="submission" date="2025-08" db="UniProtKB">
        <authorList>
            <consortium name="Ensembl"/>
        </authorList>
    </citation>
    <scope>IDENTIFICATION</scope>
</reference>
<gene>
    <name evidence="12" type="primary">LOC115370930</name>
</gene>
<evidence type="ECO:0000256" key="4">
    <source>
        <dbReference type="ARBA" id="ARBA00022729"/>
    </source>
</evidence>
<dbReference type="InterPro" id="IPR013106">
    <property type="entry name" value="Ig_V-set"/>
</dbReference>
<dbReference type="GO" id="GO:0031295">
    <property type="term" value="P:T cell costimulation"/>
    <property type="evidence" value="ECO:0007669"/>
    <property type="project" value="TreeGrafter"/>
</dbReference>
<name>A0A667YDI2_9TELE</name>
<dbReference type="GO" id="GO:0009897">
    <property type="term" value="C:external side of plasma membrane"/>
    <property type="evidence" value="ECO:0007669"/>
    <property type="project" value="TreeGrafter"/>
</dbReference>
<dbReference type="SUPFAM" id="SSF48726">
    <property type="entry name" value="Immunoglobulin"/>
    <property type="match status" value="1"/>
</dbReference>
<dbReference type="GO" id="GO:0071222">
    <property type="term" value="P:cellular response to lipopolysaccharide"/>
    <property type="evidence" value="ECO:0007669"/>
    <property type="project" value="TreeGrafter"/>
</dbReference>
<reference evidence="12" key="3">
    <citation type="submission" date="2025-09" db="UniProtKB">
        <authorList>
            <consortium name="Ensembl"/>
        </authorList>
    </citation>
    <scope>IDENTIFICATION</scope>
</reference>
<evidence type="ECO:0000313" key="13">
    <source>
        <dbReference type="Proteomes" id="UP000472263"/>
    </source>
</evidence>
<dbReference type="Pfam" id="PF07686">
    <property type="entry name" value="V-set"/>
    <property type="match status" value="1"/>
</dbReference>
<evidence type="ECO:0000256" key="3">
    <source>
        <dbReference type="ARBA" id="ARBA00022692"/>
    </source>
</evidence>
<keyword evidence="8" id="KW-0675">Receptor</keyword>
<dbReference type="Ensembl" id="ENSMMDT00005022486.1">
    <property type="protein sequence ID" value="ENSMMDP00005021994.1"/>
    <property type="gene ID" value="ENSMMDG00005010702.1"/>
</dbReference>
<dbReference type="AlphaFoldDB" id="A0A667YDI2"/>
<protein>
    <recommendedName>
        <fullName evidence="11">Ig-like domain-containing protein</fullName>
    </recommendedName>
</protein>
<evidence type="ECO:0000256" key="6">
    <source>
        <dbReference type="ARBA" id="ARBA00023136"/>
    </source>
</evidence>
<dbReference type="InterPro" id="IPR051713">
    <property type="entry name" value="T-cell_Activation_Regulation"/>
</dbReference>
<evidence type="ECO:0000313" key="12">
    <source>
        <dbReference type="Ensembl" id="ENSMMDP00005021994.1"/>
    </source>
</evidence>
<dbReference type="PROSITE" id="PS50835">
    <property type="entry name" value="IG_LIKE"/>
    <property type="match status" value="1"/>
</dbReference>
<reference evidence="12" key="1">
    <citation type="submission" date="2019-06" db="EMBL/GenBank/DDBJ databases">
        <authorList>
            <consortium name="Wellcome Sanger Institute Data Sharing"/>
        </authorList>
    </citation>
    <scope>NUCLEOTIDE SEQUENCE [LARGE SCALE GENOMIC DNA]</scope>
</reference>
<keyword evidence="5" id="KW-1133">Transmembrane helix</keyword>
<dbReference type="PANTHER" id="PTHR25466">
    <property type="entry name" value="T-LYMPHOCYTE ACTIVATION ANTIGEN"/>
    <property type="match status" value="1"/>
</dbReference>
<keyword evidence="4" id="KW-0732">Signal</keyword>
<dbReference type="GO" id="GO:0006955">
    <property type="term" value="P:immune response"/>
    <property type="evidence" value="ECO:0007669"/>
    <property type="project" value="TreeGrafter"/>
</dbReference>
<evidence type="ECO:0000256" key="1">
    <source>
        <dbReference type="ARBA" id="ARBA00004251"/>
    </source>
</evidence>
<dbReference type="InParanoid" id="A0A667YDI2"/>
<dbReference type="Proteomes" id="UP000472263">
    <property type="component" value="Chromosome 2"/>
</dbReference>
<feature type="domain" description="Ig-like" evidence="11">
    <location>
        <begin position="66"/>
        <end position="165"/>
    </location>
</feature>
<evidence type="ECO:0000256" key="10">
    <source>
        <dbReference type="ARBA" id="ARBA00023319"/>
    </source>
</evidence>
<dbReference type="InterPro" id="IPR003599">
    <property type="entry name" value="Ig_sub"/>
</dbReference>
<evidence type="ECO:0000256" key="9">
    <source>
        <dbReference type="ARBA" id="ARBA00023180"/>
    </source>
</evidence>
<evidence type="ECO:0000256" key="7">
    <source>
        <dbReference type="ARBA" id="ARBA00023157"/>
    </source>
</evidence>
<dbReference type="PANTHER" id="PTHR25466:SF14">
    <property type="entry name" value="BUTYROPHILIN SUBFAMILY 2 MEMBER A2-LIKE-RELATED"/>
    <property type="match status" value="1"/>
</dbReference>
<evidence type="ECO:0000256" key="5">
    <source>
        <dbReference type="ARBA" id="ARBA00022989"/>
    </source>
</evidence>
<keyword evidence="9" id="KW-0325">Glycoprotein</keyword>
<dbReference type="SMART" id="SM00409">
    <property type="entry name" value="IG"/>
    <property type="match status" value="1"/>
</dbReference>
<evidence type="ECO:0000256" key="8">
    <source>
        <dbReference type="ARBA" id="ARBA00023170"/>
    </source>
</evidence>
<keyword evidence="6" id="KW-0472">Membrane</keyword>